<keyword evidence="3 5" id="KW-1133">Transmembrane helix</keyword>
<dbReference type="AlphaFoldDB" id="A0A4Q5IUM9"/>
<sequence length="360" mass="40178">MPALLTSAAPTTGREDRRWYRAYGLQVVLAIGLFGAALLVARIQHLPVRDPDDSIVGPSYVRLPLIALTCFLLDVVVRCLRGGGPVGWRSRLAAVVRERWQVRRVRLVLIGMGSWYVAYVGFRNLKSYVPFVRPDMMDDHLLRLDRMLAFGHDPATVLHDLLGTGLAAHLMSLTYVAWILFLTLSLLIALFWTSNLDIACWYVSAVAVNWVLGVAVYYLVPSTGPIYARPELFADLPDTMVTHIARSWLTDRADMLADPFGTDALQTIAAFASLHVSVMVTAWLIARMIDLRPVFVRWGLALFLVLNILATVYLGWHYVVDVFGGMAIGVAAVWLSAWGTGNQHRLPTLLPSASARRRRW</sequence>
<dbReference type="InterPro" id="IPR026841">
    <property type="entry name" value="Aur1/Ipt1"/>
</dbReference>
<proteinExistence type="predicted"/>
<evidence type="ECO:0000256" key="3">
    <source>
        <dbReference type="ARBA" id="ARBA00022989"/>
    </source>
</evidence>
<dbReference type="InterPro" id="IPR052185">
    <property type="entry name" value="IPC_Synthase-Related"/>
</dbReference>
<feature type="transmembrane region" description="Helical" evidence="5">
    <location>
        <begin position="23"/>
        <end position="43"/>
    </location>
</feature>
<feature type="transmembrane region" description="Helical" evidence="5">
    <location>
        <begin position="322"/>
        <end position="341"/>
    </location>
</feature>
<feature type="transmembrane region" description="Helical" evidence="5">
    <location>
        <begin position="105"/>
        <end position="122"/>
    </location>
</feature>
<keyword evidence="8" id="KW-1185">Reference proteome</keyword>
<evidence type="ECO:0000256" key="1">
    <source>
        <dbReference type="ARBA" id="ARBA00004141"/>
    </source>
</evidence>
<feature type="transmembrane region" description="Helical" evidence="5">
    <location>
        <begin position="199"/>
        <end position="220"/>
    </location>
</feature>
<evidence type="ECO:0000313" key="7">
    <source>
        <dbReference type="EMBL" id="RYU09443.1"/>
    </source>
</evidence>
<dbReference type="RefSeq" id="WP_129989208.1">
    <property type="nucleotide sequence ID" value="NZ_SDPU01000035.1"/>
</dbReference>
<dbReference type="GO" id="GO:0016020">
    <property type="term" value="C:membrane"/>
    <property type="evidence" value="ECO:0007669"/>
    <property type="project" value="UniProtKB-SubCell"/>
</dbReference>
<dbReference type="CDD" id="cd03386">
    <property type="entry name" value="PAP2_Aur1_like"/>
    <property type="match status" value="1"/>
</dbReference>
<dbReference type="PANTHER" id="PTHR31310:SF7">
    <property type="entry name" value="PA-PHOSPHATASE RELATED-FAMILY PROTEIN DDB_G0268928"/>
    <property type="match status" value="1"/>
</dbReference>
<organism evidence="7 8">
    <name type="scientific">Nocardioides iriomotensis</name>
    <dbReference type="NCBI Taxonomy" id="715784"/>
    <lineage>
        <taxon>Bacteria</taxon>
        <taxon>Bacillati</taxon>
        <taxon>Actinomycetota</taxon>
        <taxon>Actinomycetes</taxon>
        <taxon>Propionibacteriales</taxon>
        <taxon>Nocardioidaceae</taxon>
        <taxon>Nocardioides</taxon>
    </lineage>
</organism>
<dbReference type="PANTHER" id="PTHR31310">
    <property type="match status" value="1"/>
</dbReference>
<reference evidence="7 8" key="1">
    <citation type="submission" date="2019-01" db="EMBL/GenBank/DDBJ databases">
        <title>Nocardioides guangzhouensis sp. nov., an actinobacterium isolated from soil.</title>
        <authorList>
            <person name="Fu Y."/>
            <person name="Cai Y."/>
            <person name="Lin Z."/>
            <person name="Chen P."/>
        </authorList>
    </citation>
    <scope>NUCLEOTIDE SEQUENCE [LARGE SCALE GENOMIC DNA]</scope>
    <source>
        <strain evidence="7 8">NBRC 105384</strain>
    </source>
</reference>
<keyword evidence="2 5" id="KW-0812">Transmembrane</keyword>
<accession>A0A4Q5IUM9</accession>
<name>A0A4Q5IUM9_9ACTN</name>
<feature type="transmembrane region" description="Helical" evidence="5">
    <location>
        <begin position="63"/>
        <end position="84"/>
    </location>
</feature>
<evidence type="ECO:0000256" key="5">
    <source>
        <dbReference type="SAM" id="Phobius"/>
    </source>
</evidence>
<comment type="subcellular location">
    <subcellularLocation>
        <location evidence="1">Membrane</location>
        <topology evidence="1">Multi-pass membrane protein</topology>
    </subcellularLocation>
</comment>
<dbReference type="Proteomes" id="UP000291189">
    <property type="component" value="Unassembled WGS sequence"/>
</dbReference>
<dbReference type="EMBL" id="SDPU01000035">
    <property type="protein sequence ID" value="RYU09443.1"/>
    <property type="molecule type" value="Genomic_DNA"/>
</dbReference>
<evidence type="ECO:0000256" key="4">
    <source>
        <dbReference type="ARBA" id="ARBA00023136"/>
    </source>
</evidence>
<gene>
    <name evidence="7" type="ORF">ETU37_20490</name>
</gene>
<dbReference type="OrthoDB" id="5171662at2"/>
<dbReference type="Pfam" id="PF14378">
    <property type="entry name" value="PAP2_3"/>
    <property type="match status" value="1"/>
</dbReference>
<evidence type="ECO:0000313" key="8">
    <source>
        <dbReference type="Proteomes" id="UP000291189"/>
    </source>
</evidence>
<feature type="domain" description="Inositolphosphotransferase Aur1/Ipt1" evidence="6">
    <location>
        <begin position="140"/>
        <end position="335"/>
    </location>
</feature>
<feature type="transmembrane region" description="Helical" evidence="5">
    <location>
        <begin position="166"/>
        <end position="192"/>
    </location>
</feature>
<feature type="transmembrane region" description="Helical" evidence="5">
    <location>
        <begin position="298"/>
        <end position="316"/>
    </location>
</feature>
<evidence type="ECO:0000259" key="6">
    <source>
        <dbReference type="Pfam" id="PF14378"/>
    </source>
</evidence>
<keyword evidence="4 5" id="KW-0472">Membrane</keyword>
<evidence type="ECO:0000256" key="2">
    <source>
        <dbReference type="ARBA" id="ARBA00022692"/>
    </source>
</evidence>
<comment type="caution">
    <text evidence="7">The sequence shown here is derived from an EMBL/GenBank/DDBJ whole genome shotgun (WGS) entry which is preliminary data.</text>
</comment>
<protein>
    <submittedName>
        <fullName evidence="7">Inositol phosphorylceramide synthase</fullName>
    </submittedName>
</protein>
<feature type="transmembrane region" description="Helical" evidence="5">
    <location>
        <begin position="264"/>
        <end position="286"/>
    </location>
</feature>